<comment type="caution">
    <text evidence="1">The sequence shown here is derived from an EMBL/GenBank/DDBJ whole genome shotgun (WGS) entry which is preliminary data.</text>
</comment>
<keyword evidence="2" id="KW-1185">Reference proteome</keyword>
<keyword evidence="1" id="KW-0282">Flagellum</keyword>
<dbReference type="EC" id="2.1.1.-" evidence="1"/>
<dbReference type="RefSeq" id="WP_379052170.1">
    <property type="nucleotide sequence ID" value="NZ_JBHUIK010000003.1"/>
</dbReference>
<dbReference type="Proteomes" id="UP001597318">
    <property type="component" value="Unassembled WGS sequence"/>
</dbReference>
<protein>
    <submittedName>
        <fullName evidence="1">Flagellin lysine-N-methylase</fullName>
        <ecNumber evidence="1">2.1.1.-</ecNumber>
    </submittedName>
</protein>
<organism evidence="1 2">
    <name type="scientific">Metabacillus endolithicus</name>
    <dbReference type="NCBI Taxonomy" id="1535204"/>
    <lineage>
        <taxon>Bacteria</taxon>
        <taxon>Bacillati</taxon>
        <taxon>Bacillota</taxon>
        <taxon>Bacilli</taxon>
        <taxon>Bacillales</taxon>
        <taxon>Bacillaceae</taxon>
        <taxon>Metabacillus</taxon>
    </lineage>
</organism>
<keyword evidence="1" id="KW-0966">Cell projection</keyword>
<gene>
    <name evidence="1" type="primary">fliB</name>
    <name evidence="1" type="ORF">ACFSKK_14115</name>
</gene>
<keyword evidence="1" id="KW-0489">Methyltransferase</keyword>
<keyword evidence="1" id="KW-0808">Transferase</keyword>
<sequence length="413" mass="47617">MKTLNKQVTLVPQYMNKFSCIGSECEDSCCSGWKVTIDQPTYKKYKKSRHIELKELFDKNIIRNRSNPSEADYAKIKLDKGGNCPFLSEEKLCRVQMNLGEENLSTTCTTYPRSNHLIDGIIERSLTLSCPEAARLALLEPNGIEFDEVENAVESNIFISKKFKGDSPANNGKPAQYFWELRFFTIQLLQNRNYSIEDRLVILGMFLKKVQEIISLNKVNDIPQIIGQYVKVIDEGSLRKELDNIPTQNRIQMKLTKAIIDRRFLDGVNSPRFIECLKESLMGMGYITNASMSEVTDKYNHAFETYYSPFFQEHEYIFENYLVNYVFKNLFPLGKKSVYDDYVMLVIHYSMIKLLLIGLSSYHNGLTTDIVIKLIQSFAKTVEHNGQFLTKVLDILKDEGYTSLAFMAILIKN</sequence>
<evidence type="ECO:0000313" key="2">
    <source>
        <dbReference type="Proteomes" id="UP001597318"/>
    </source>
</evidence>
<dbReference type="NCBIfam" id="NF038110">
    <property type="entry name" value="Lys_methyl_FliB"/>
    <property type="match status" value="1"/>
</dbReference>
<accession>A0ABW5C159</accession>
<dbReference type="GO" id="GO:0008168">
    <property type="term" value="F:methyltransferase activity"/>
    <property type="evidence" value="ECO:0007669"/>
    <property type="project" value="UniProtKB-KW"/>
</dbReference>
<name>A0ABW5C159_9BACI</name>
<evidence type="ECO:0000313" key="1">
    <source>
        <dbReference type="EMBL" id="MFD2214821.1"/>
    </source>
</evidence>
<keyword evidence="1" id="KW-0969">Cilium</keyword>
<dbReference type="EMBL" id="JBHUIK010000003">
    <property type="protein sequence ID" value="MFD2214821.1"/>
    <property type="molecule type" value="Genomic_DNA"/>
</dbReference>
<reference evidence="2" key="1">
    <citation type="journal article" date="2019" name="Int. J. Syst. Evol. Microbiol.">
        <title>The Global Catalogue of Microorganisms (GCM) 10K type strain sequencing project: providing services to taxonomists for standard genome sequencing and annotation.</title>
        <authorList>
            <consortium name="The Broad Institute Genomics Platform"/>
            <consortium name="The Broad Institute Genome Sequencing Center for Infectious Disease"/>
            <person name="Wu L."/>
            <person name="Ma J."/>
        </authorList>
    </citation>
    <scope>NUCLEOTIDE SEQUENCE [LARGE SCALE GENOMIC DNA]</scope>
    <source>
        <strain evidence="2">CGMCC 1.15474</strain>
    </source>
</reference>
<dbReference type="GO" id="GO:0032259">
    <property type="term" value="P:methylation"/>
    <property type="evidence" value="ECO:0007669"/>
    <property type="project" value="UniProtKB-KW"/>
</dbReference>
<proteinExistence type="predicted"/>